<dbReference type="Proteomes" id="UP001059041">
    <property type="component" value="Linkage Group LG12"/>
</dbReference>
<comment type="caution">
    <text evidence="1">The sequence shown here is derived from an EMBL/GenBank/DDBJ whole genome shotgun (WGS) entry which is preliminary data.</text>
</comment>
<accession>A0A9W7TTG2</accession>
<reference evidence="1" key="1">
    <citation type="submission" date="2021-02" db="EMBL/GenBank/DDBJ databases">
        <title>Comparative genomics reveals that relaxation of natural selection precedes convergent phenotypic evolution of cavefish.</title>
        <authorList>
            <person name="Peng Z."/>
        </authorList>
    </citation>
    <scope>NUCLEOTIDE SEQUENCE</scope>
    <source>
        <tissue evidence="1">Muscle</tissue>
    </source>
</reference>
<proteinExistence type="predicted"/>
<dbReference type="AlphaFoldDB" id="A0A9W7TTG2"/>
<evidence type="ECO:0000313" key="2">
    <source>
        <dbReference type="Proteomes" id="UP001059041"/>
    </source>
</evidence>
<protein>
    <submittedName>
        <fullName evidence="1">Uncharacterized protein</fullName>
    </submittedName>
</protein>
<gene>
    <name evidence="1" type="ORF">IRJ41_009933</name>
</gene>
<organism evidence="1 2">
    <name type="scientific">Triplophysa rosa</name>
    <name type="common">Cave loach</name>
    <dbReference type="NCBI Taxonomy" id="992332"/>
    <lineage>
        <taxon>Eukaryota</taxon>
        <taxon>Metazoa</taxon>
        <taxon>Chordata</taxon>
        <taxon>Craniata</taxon>
        <taxon>Vertebrata</taxon>
        <taxon>Euteleostomi</taxon>
        <taxon>Actinopterygii</taxon>
        <taxon>Neopterygii</taxon>
        <taxon>Teleostei</taxon>
        <taxon>Ostariophysi</taxon>
        <taxon>Cypriniformes</taxon>
        <taxon>Nemacheilidae</taxon>
        <taxon>Triplophysa</taxon>
    </lineage>
</organism>
<evidence type="ECO:0000313" key="1">
    <source>
        <dbReference type="EMBL" id="KAI7802436.1"/>
    </source>
</evidence>
<keyword evidence="2" id="KW-1185">Reference proteome</keyword>
<name>A0A9W7TTG2_TRIRA</name>
<sequence>MGIHAHMSEAAVSLASTESEQFHALDSVPFIWAPISGYIKDLNKVTAESFQPHHLCPSSKRARRTECHIDKCVFA</sequence>
<dbReference type="EMBL" id="JAFHDT010000012">
    <property type="protein sequence ID" value="KAI7802436.1"/>
    <property type="molecule type" value="Genomic_DNA"/>
</dbReference>